<accession>G2KQB5</accession>
<dbReference type="Proteomes" id="UP000009286">
    <property type="component" value="Chromosome"/>
</dbReference>
<organism evidence="1 2">
    <name type="scientific">Micavibrio aeruginosavorus (strain ARL-13)</name>
    <dbReference type="NCBI Taxonomy" id="856793"/>
    <lineage>
        <taxon>Bacteria</taxon>
        <taxon>Pseudomonadati</taxon>
        <taxon>Bdellovibrionota</taxon>
        <taxon>Bdellovibrionia</taxon>
        <taxon>Bdellovibrionales</taxon>
        <taxon>Pseudobdellovibrionaceae</taxon>
        <taxon>Micavibrio</taxon>
    </lineage>
</organism>
<protein>
    <submittedName>
        <fullName evidence="1">Uncharacterized protein</fullName>
    </submittedName>
</protein>
<evidence type="ECO:0000313" key="1">
    <source>
        <dbReference type="EMBL" id="AEP09051.1"/>
    </source>
</evidence>
<sequence>MYRMIIKAQNPRDVATQPIDEIIGRAASLAPIMAHLGNWPATLDSTHAMTDRIPEGDRVCAGFDPGLACALGFVPRHAQALLATLHAAYTPGAVLALRAGIDFSGTTPVIRDADAPSTWWFAAVSLCDEDNGVDEAGFRAQIAGFQNLVDDPQARVDAANVALLHRFVGTFSMDRGYPFGTVDGCQQAAYIMGHAFGVMHRERTGTYYIGTYLDSLGLEKFVWSTELDDRGRPKSGPNQGSQQFVKCADEDELKRAMAVVLQNPIFAKTCVVKSPTPPAPNPVP</sequence>
<dbReference type="HOGENOM" id="CLU_979382_0_0_5"/>
<dbReference type="EMBL" id="CP002382">
    <property type="protein sequence ID" value="AEP09051.1"/>
    <property type="molecule type" value="Genomic_DNA"/>
</dbReference>
<proteinExistence type="predicted"/>
<dbReference type="AlphaFoldDB" id="G2KQB5"/>
<reference evidence="1 2" key="1">
    <citation type="journal article" date="2011" name="BMC Genomics">
        <title>Genomic insights into an obligate epibiotic bacterial predator: Micavibrio aeruginosavorus ARL-13.</title>
        <authorList>
            <person name="Wang Z."/>
            <person name="Kadouri D."/>
            <person name="Wu M."/>
        </authorList>
    </citation>
    <scope>NUCLEOTIDE SEQUENCE [LARGE SCALE GENOMIC DNA]</scope>
    <source>
        <strain evidence="1 2">ARL-13</strain>
    </source>
</reference>
<gene>
    <name evidence="1" type="ordered locus">MICA_717</name>
</gene>
<evidence type="ECO:0000313" key="2">
    <source>
        <dbReference type="Proteomes" id="UP000009286"/>
    </source>
</evidence>
<keyword evidence="2" id="KW-1185">Reference proteome</keyword>
<dbReference type="KEGG" id="mai:MICA_717"/>
<name>G2KQB5_MICAA</name>
<dbReference type="RefSeq" id="WP_014102274.1">
    <property type="nucleotide sequence ID" value="NC_016026.1"/>
</dbReference>